<dbReference type="Proteomes" id="UP000655759">
    <property type="component" value="Unassembled WGS sequence"/>
</dbReference>
<evidence type="ECO:0000313" key="1">
    <source>
        <dbReference type="EMBL" id="CAE6501636.1"/>
    </source>
</evidence>
<dbReference type="RefSeq" id="WP_205100556.1">
    <property type="nucleotide sequence ID" value="NZ_CAJNAQ010000005.1"/>
</dbReference>
<comment type="caution">
    <text evidence="1">The sequence shown here is derived from an EMBL/GenBank/DDBJ whole genome shotgun (WGS) entry which is preliminary data.</text>
</comment>
<name>A0A812F6D8_9ARCH</name>
<accession>A0A812F6D8</accession>
<protein>
    <submittedName>
        <fullName evidence="1">Uncharacterized protein</fullName>
    </submittedName>
</protein>
<gene>
    <name evidence="1" type="ORF">NUZ5A_51183</name>
</gene>
<sequence>MRNMPDESCRNCGGKLTKCTVCAECRMPVSMICLECGKRTGEQVHALCFMTNIPKIEEPNAIPSGIFARQILVA</sequence>
<dbReference type="EMBL" id="CAJNAQ010000005">
    <property type="protein sequence ID" value="CAE6501636.1"/>
    <property type="molecule type" value="Genomic_DNA"/>
</dbReference>
<organism evidence="1 2">
    <name type="scientific">Candidatus Nitrosotenuis uzonensis</name>
    <dbReference type="NCBI Taxonomy" id="1407055"/>
    <lineage>
        <taxon>Archaea</taxon>
        <taxon>Nitrososphaerota</taxon>
        <taxon>Candidatus Nitrosotenuis</taxon>
    </lineage>
</organism>
<reference evidence="1" key="1">
    <citation type="submission" date="2021-02" db="EMBL/GenBank/DDBJ databases">
        <authorList>
            <person name="Han P."/>
        </authorList>
    </citation>
    <scope>NUCLEOTIDE SEQUENCE</scope>
    <source>
        <strain evidence="1">Candidatus Nitrosotenuis uzonensis 5A</strain>
    </source>
</reference>
<dbReference type="AlphaFoldDB" id="A0A812F6D8"/>
<proteinExistence type="predicted"/>
<evidence type="ECO:0000313" key="2">
    <source>
        <dbReference type="Proteomes" id="UP000655759"/>
    </source>
</evidence>